<proteinExistence type="predicted"/>
<dbReference type="EMBL" id="JAWLRA010000012">
    <property type="protein sequence ID" value="MDW3126314.1"/>
    <property type="molecule type" value="Genomic_DNA"/>
</dbReference>
<dbReference type="RefSeq" id="WP_256866782.1">
    <property type="nucleotide sequence ID" value="NZ_CACRSV010000020.1"/>
</dbReference>
<reference evidence="3" key="1">
    <citation type="submission" date="2023-10" db="EMBL/GenBank/DDBJ databases">
        <title>Rapid discrimination of Bifidobacterium longum Subspecies based on MALDI-TOF MS and Machine Learning.</title>
        <authorList>
            <person name="Chen J."/>
        </authorList>
    </citation>
    <scope>NUCLEOTIDE SEQUENCE</scope>
    <source>
        <strain evidence="3">YGMCC0039</strain>
    </source>
</reference>
<dbReference type="AlphaFoldDB" id="A0AB35S6T7"/>
<evidence type="ECO:0000256" key="1">
    <source>
        <dbReference type="ARBA" id="ARBA00022801"/>
    </source>
</evidence>
<name>A0AB35S6T7_BIFLN</name>
<keyword evidence="1 3" id="KW-0378">Hydrolase</keyword>
<comment type="caution">
    <text evidence="3">The sequence shown here is derived from an EMBL/GenBank/DDBJ whole genome shotgun (WGS) entry which is preliminary data.</text>
</comment>
<protein>
    <submittedName>
        <fullName evidence="3">Nitrilase-related carbon-nitrogen hydrolase</fullName>
    </submittedName>
</protein>
<feature type="domain" description="CN hydrolase" evidence="2">
    <location>
        <begin position="1"/>
        <end position="110"/>
    </location>
</feature>
<dbReference type="InterPro" id="IPR036526">
    <property type="entry name" value="C-N_Hydrolase_sf"/>
</dbReference>
<dbReference type="PANTHER" id="PTHR43674:SF16">
    <property type="entry name" value="CARBON-NITROGEN FAMILY, PUTATIVE (AFU_ORTHOLOGUE AFUA_5G02350)-RELATED"/>
    <property type="match status" value="1"/>
</dbReference>
<evidence type="ECO:0000313" key="4">
    <source>
        <dbReference type="Proteomes" id="UP001277803"/>
    </source>
</evidence>
<dbReference type="PANTHER" id="PTHR43674">
    <property type="entry name" value="NITRILASE C965.09-RELATED"/>
    <property type="match status" value="1"/>
</dbReference>
<dbReference type="PROSITE" id="PS50263">
    <property type="entry name" value="CN_HYDROLASE"/>
    <property type="match status" value="1"/>
</dbReference>
<dbReference type="SUPFAM" id="SSF56317">
    <property type="entry name" value="Carbon-nitrogen hydrolase"/>
    <property type="match status" value="1"/>
</dbReference>
<evidence type="ECO:0000259" key="2">
    <source>
        <dbReference type="PROSITE" id="PS50263"/>
    </source>
</evidence>
<dbReference type="Proteomes" id="UP001277803">
    <property type="component" value="Unassembled WGS sequence"/>
</dbReference>
<dbReference type="Gene3D" id="3.60.110.10">
    <property type="entry name" value="Carbon-nitrogen hydrolase"/>
    <property type="match status" value="2"/>
</dbReference>
<dbReference type="GO" id="GO:0016811">
    <property type="term" value="F:hydrolase activity, acting on carbon-nitrogen (but not peptide) bonds, in linear amides"/>
    <property type="evidence" value="ECO:0007669"/>
    <property type="project" value="TreeGrafter"/>
</dbReference>
<accession>A0AB35S6T7</accession>
<gene>
    <name evidence="3" type="ORF">RS890_04165</name>
</gene>
<organism evidence="3 4">
    <name type="scientific">Bifidobacterium longum</name>
    <dbReference type="NCBI Taxonomy" id="216816"/>
    <lineage>
        <taxon>Bacteria</taxon>
        <taxon>Bacillati</taxon>
        <taxon>Actinomycetota</taxon>
        <taxon>Actinomycetes</taxon>
        <taxon>Bifidobacteriales</taxon>
        <taxon>Bifidobacteriaceae</taxon>
        <taxon>Bifidobacterium</taxon>
    </lineage>
</organism>
<evidence type="ECO:0000313" key="3">
    <source>
        <dbReference type="EMBL" id="MDW3126314.1"/>
    </source>
</evidence>
<dbReference type="Pfam" id="PF00795">
    <property type="entry name" value="CN_hydrolase"/>
    <property type="match status" value="1"/>
</dbReference>
<dbReference type="InterPro" id="IPR003010">
    <property type="entry name" value="C-N_Hydrolase"/>
</dbReference>
<dbReference type="InterPro" id="IPR050345">
    <property type="entry name" value="Aliph_Amidase/BUP"/>
</dbReference>
<sequence>MRLAMAQMAMTDDIDENADKALAYCDQAGDAGADLVIIPTANITDEPLEMFLWEICVQAMQNQVAIAMCNRVGTEDDMTFAGQSVVVGPYGNVVSKADDQEQLIITDIDLTQTAMARKQRPFLKLRRPEWYA</sequence>